<feature type="transmembrane region" description="Helical" evidence="8">
    <location>
        <begin position="311"/>
        <end position="331"/>
    </location>
</feature>
<feature type="transmembrane region" description="Helical" evidence="8">
    <location>
        <begin position="239"/>
        <end position="256"/>
    </location>
</feature>
<accession>A0AAE5GR22</accession>
<feature type="signal peptide" evidence="9">
    <location>
        <begin position="1"/>
        <end position="23"/>
    </location>
</feature>
<feature type="domain" description="Mechanosensitive ion channel MscS C-terminal" evidence="11">
    <location>
        <begin position="434"/>
        <end position="519"/>
    </location>
</feature>
<evidence type="ECO:0000256" key="4">
    <source>
        <dbReference type="ARBA" id="ARBA00022692"/>
    </source>
</evidence>
<dbReference type="SUPFAM" id="SSF50182">
    <property type="entry name" value="Sm-like ribonucleoproteins"/>
    <property type="match status" value="1"/>
</dbReference>
<evidence type="ECO:0000256" key="3">
    <source>
        <dbReference type="ARBA" id="ARBA00022475"/>
    </source>
</evidence>
<dbReference type="InterPro" id="IPR010920">
    <property type="entry name" value="LSM_dom_sf"/>
</dbReference>
<feature type="compositionally biased region" description="Basic and acidic residues" evidence="7">
    <location>
        <begin position="533"/>
        <end position="545"/>
    </location>
</feature>
<evidence type="ECO:0000256" key="5">
    <source>
        <dbReference type="ARBA" id="ARBA00022989"/>
    </source>
</evidence>
<dbReference type="Gene3D" id="1.10.287.1260">
    <property type="match status" value="1"/>
</dbReference>
<feature type="domain" description="Mechanosensitive ion channel MscS" evidence="10">
    <location>
        <begin position="361"/>
        <end position="426"/>
    </location>
</feature>
<feature type="transmembrane region" description="Helical" evidence="8">
    <location>
        <begin position="212"/>
        <end position="232"/>
    </location>
</feature>
<keyword evidence="9" id="KW-0732">Signal</keyword>
<sequence>MFKAAINVFISTLLLVITTGTYAQDRFPLAPPDTSSPKATFDSFHQLVDAANNQLAQLPNLPSEQQEGARQSVYALFNKAVQCFDFSQQPKSEYPRISLESVMLMKEILDRIPAFDLNSIPDTNSIERWTIPNTQLSIEKQPNGQFLFSAQTVEALHSSYQLVKHLPNRDGTVKDFYRYFSLSAGKLVPPNWFTWIESLPPFFMLEVADQAVWQWIGLAVLSAGLALYALIVYRTNKLVLLRPLLMAAGIGSFGYLSNHQLNLTGKLMSVMSISGELIVWLLVAQAAYLLGYKTCSAMAKTRNASNLRQSITQIIGTLVGSALAVSIFGYGLHRIGVPVYGIVTGLSLGGMAIALAIRPTMENLIGGVILFLDKSLSVGDFCQMGKVSGVVERIGVRSTRIRAKDRTQITIANGALVKMEIVNYSRRDRYPFKADIALRFGTPTTVVAKITHQIEAMLVAHPDTLESPVRVHFSTFDNYRINLEILAHLDTTNRERFLELQQELLFSIERIIKQNNAEFAIPIQATILQMESGKQKPNMDKHEPLETIMQK</sequence>
<dbReference type="GO" id="GO:0005886">
    <property type="term" value="C:plasma membrane"/>
    <property type="evidence" value="ECO:0007669"/>
    <property type="project" value="UniProtKB-SubCell"/>
</dbReference>
<evidence type="ECO:0000259" key="10">
    <source>
        <dbReference type="Pfam" id="PF00924"/>
    </source>
</evidence>
<comment type="caution">
    <text evidence="12">The sequence shown here is derived from an EMBL/GenBank/DDBJ whole genome shotgun (WGS) entry which is preliminary data.</text>
</comment>
<dbReference type="Gene3D" id="2.30.30.60">
    <property type="match status" value="1"/>
</dbReference>
<evidence type="ECO:0000259" key="11">
    <source>
        <dbReference type="Pfam" id="PF21082"/>
    </source>
</evidence>
<evidence type="ECO:0000256" key="7">
    <source>
        <dbReference type="SAM" id="MobiDB-lite"/>
    </source>
</evidence>
<dbReference type="InterPro" id="IPR023408">
    <property type="entry name" value="MscS_beta-dom_sf"/>
</dbReference>
<comment type="subcellular location">
    <subcellularLocation>
        <location evidence="1">Cell membrane</location>
        <topology evidence="1">Multi-pass membrane protein</topology>
    </subcellularLocation>
</comment>
<keyword evidence="5 8" id="KW-1133">Transmembrane helix</keyword>
<keyword evidence="3" id="KW-1003">Cell membrane</keyword>
<dbReference type="Pfam" id="PF21082">
    <property type="entry name" value="MS_channel_3rd"/>
    <property type="match status" value="1"/>
</dbReference>
<protein>
    <submittedName>
        <fullName evidence="12">Mechanosensitive ion channel family protein</fullName>
    </submittedName>
</protein>
<organism evidence="12 13">
    <name type="scientific">Vibrio tubiashii</name>
    <dbReference type="NCBI Taxonomy" id="29498"/>
    <lineage>
        <taxon>Bacteria</taxon>
        <taxon>Pseudomonadati</taxon>
        <taxon>Pseudomonadota</taxon>
        <taxon>Gammaproteobacteria</taxon>
        <taxon>Vibrionales</taxon>
        <taxon>Vibrionaceae</taxon>
        <taxon>Vibrio</taxon>
        <taxon>Vibrio oreintalis group</taxon>
    </lineage>
</organism>
<dbReference type="Gene3D" id="3.30.70.100">
    <property type="match status" value="1"/>
</dbReference>
<evidence type="ECO:0000256" key="2">
    <source>
        <dbReference type="ARBA" id="ARBA00008017"/>
    </source>
</evidence>
<dbReference type="Pfam" id="PF00924">
    <property type="entry name" value="MS_channel_2nd"/>
    <property type="match status" value="1"/>
</dbReference>
<dbReference type="AlphaFoldDB" id="A0AAE5GR22"/>
<dbReference type="SUPFAM" id="SSF82689">
    <property type="entry name" value="Mechanosensitive channel protein MscS (YggB), C-terminal domain"/>
    <property type="match status" value="1"/>
</dbReference>
<dbReference type="GO" id="GO:0008381">
    <property type="term" value="F:mechanosensitive monoatomic ion channel activity"/>
    <property type="evidence" value="ECO:0007669"/>
    <property type="project" value="UniProtKB-ARBA"/>
</dbReference>
<dbReference type="InterPro" id="IPR011066">
    <property type="entry name" value="MscS_channel_C_sf"/>
</dbReference>
<evidence type="ECO:0000256" key="8">
    <source>
        <dbReference type="SAM" id="Phobius"/>
    </source>
</evidence>
<keyword evidence="6 8" id="KW-0472">Membrane</keyword>
<dbReference type="Proteomes" id="UP000572722">
    <property type="component" value="Unassembled WGS sequence"/>
</dbReference>
<proteinExistence type="inferred from homology"/>
<keyword evidence="4 8" id="KW-0812">Transmembrane</keyword>
<dbReference type="EMBL" id="VTXO01000004">
    <property type="protein sequence ID" value="NOI81316.1"/>
    <property type="molecule type" value="Genomic_DNA"/>
</dbReference>
<name>A0AAE5GR22_9VIBR</name>
<dbReference type="PANTHER" id="PTHR30566">
    <property type="entry name" value="YNAI-RELATED MECHANOSENSITIVE ION CHANNEL"/>
    <property type="match status" value="1"/>
</dbReference>
<evidence type="ECO:0000313" key="13">
    <source>
        <dbReference type="Proteomes" id="UP000572722"/>
    </source>
</evidence>
<dbReference type="RefSeq" id="WP_171322295.1">
    <property type="nucleotide sequence ID" value="NZ_VTXO01000004.1"/>
</dbReference>
<evidence type="ECO:0000256" key="9">
    <source>
        <dbReference type="SAM" id="SignalP"/>
    </source>
</evidence>
<dbReference type="PANTHER" id="PTHR30566:SF5">
    <property type="entry name" value="MECHANOSENSITIVE ION CHANNEL PROTEIN 1, MITOCHONDRIAL-RELATED"/>
    <property type="match status" value="1"/>
</dbReference>
<dbReference type="InterPro" id="IPR006685">
    <property type="entry name" value="MscS_channel_2nd"/>
</dbReference>
<feature type="transmembrane region" description="Helical" evidence="8">
    <location>
        <begin position="268"/>
        <end position="290"/>
    </location>
</feature>
<feature type="region of interest" description="Disordered" evidence="7">
    <location>
        <begin position="532"/>
        <end position="551"/>
    </location>
</feature>
<evidence type="ECO:0000256" key="1">
    <source>
        <dbReference type="ARBA" id="ARBA00004651"/>
    </source>
</evidence>
<comment type="similarity">
    <text evidence="2">Belongs to the MscS (TC 1.A.23) family.</text>
</comment>
<feature type="chain" id="PRO_5041904282" evidence="9">
    <location>
        <begin position="24"/>
        <end position="551"/>
    </location>
</feature>
<feature type="transmembrane region" description="Helical" evidence="8">
    <location>
        <begin position="337"/>
        <end position="357"/>
    </location>
</feature>
<gene>
    <name evidence="12" type="ORF">F0237_11640</name>
</gene>
<reference evidence="12 13" key="1">
    <citation type="submission" date="2019-08" db="EMBL/GenBank/DDBJ databases">
        <title>Draft genome sequencing and comparative genomics of hatchery-associated Vibrios.</title>
        <authorList>
            <person name="Kehlet-Delgado H."/>
            <person name="Mueller R.S."/>
        </authorList>
    </citation>
    <scope>NUCLEOTIDE SEQUENCE [LARGE SCALE GENOMIC DNA]</scope>
    <source>
        <strain evidence="12 13">01-65-5-1</strain>
    </source>
</reference>
<evidence type="ECO:0000313" key="12">
    <source>
        <dbReference type="EMBL" id="NOI81316.1"/>
    </source>
</evidence>
<evidence type="ECO:0000256" key="6">
    <source>
        <dbReference type="ARBA" id="ARBA00023136"/>
    </source>
</evidence>
<dbReference type="InterPro" id="IPR049278">
    <property type="entry name" value="MS_channel_C"/>
</dbReference>